<name>A0A7W3LXZ9_ACTNM</name>
<dbReference type="InterPro" id="IPR029063">
    <property type="entry name" value="SAM-dependent_MTases_sf"/>
</dbReference>
<evidence type="ECO:0000313" key="2">
    <source>
        <dbReference type="EMBL" id="MBA8956346.1"/>
    </source>
</evidence>
<accession>A0A7W3LXZ9</accession>
<proteinExistence type="predicted"/>
<keyword evidence="3" id="KW-1185">Reference proteome</keyword>
<protein>
    <recommendedName>
        <fullName evidence="4">Methyltransferase</fullName>
    </recommendedName>
</protein>
<dbReference type="Proteomes" id="UP000572680">
    <property type="component" value="Unassembled WGS sequence"/>
</dbReference>
<dbReference type="AlphaFoldDB" id="A0A7W3LXZ9"/>
<dbReference type="SUPFAM" id="SSF53335">
    <property type="entry name" value="S-adenosyl-L-methionine-dependent methyltransferases"/>
    <property type="match status" value="1"/>
</dbReference>
<evidence type="ECO:0000313" key="3">
    <source>
        <dbReference type="Proteomes" id="UP000572680"/>
    </source>
</evidence>
<feature type="compositionally biased region" description="Low complexity" evidence="1">
    <location>
        <begin position="88"/>
        <end position="102"/>
    </location>
</feature>
<dbReference type="EMBL" id="JACJIA010000015">
    <property type="protein sequence ID" value="MBA8956346.1"/>
    <property type="molecule type" value="Genomic_DNA"/>
</dbReference>
<organism evidence="2 3">
    <name type="scientific">Actinomadura namibiensis</name>
    <dbReference type="NCBI Taxonomy" id="182080"/>
    <lineage>
        <taxon>Bacteria</taxon>
        <taxon>Bacillati</taxon>
        <taxon>Actinomycetota</taxon>
        <taxon>Actinomycetes</taxon>
        <taxon>Streptosporangiales</taxon>
        <taxon>Thermomonosporaceae</taxon>
        <taxon>Actinomadura</taxon>
    </lineage>
</organism>
<feature type="region of interest" description="Disordered" evidence="1">
    <location>
        <begin position="1"/>
        <end position="26"/>
    </location>
</feature>
<comment type="caution">
    <text evidence="2">The sequence shown here is derived from an EMBL/GenBank/DDBJ whole genome shotgun (WGS) entry which is preliminary data.</text>
</comment>
<gene>
    <name evidence="2" type="ORF">HNR61_008028</name>
</gene>
<feature type="region of interest" description="Disordered" evidence="1">
    <location>
        <begin position="74"/>
        <end position="129"/>
    </location>
</feature>
<feature type="compositionally biased region" description="Basic and acidic residues" evidence="1">
    <location>
        <begin position="11"/>
        <end position="26"/>
    </location>
</feature>
<evidence type="ECO:0000256" key="1">
    <source>
        <dbReference type="SAM" id="MobiDB-lite"/>
    </source>
</evidence>
<sequence length="129" mass="13855">MTGDGVTAQRMADDQADRDARVHADSEFYDLDRRPAHTRFHPREWQDLEPLGGRAVLHLQCHNGAETLAFAQRGAHVTGRTSPPPACARPAATPTATEPTSSGCAPMSTTPWTPWPGAPSTWCTPDAGP</sequence>
<evidence type="ECO:0008006" key="4">
    <source>
        <dbReference type="Google" id="ProtNLM"/>
    </source>
</evidence>
<reference evidence="2 3" key="1">
    <citation type="submission" date="2020-08" db="EMBL/GenBank/DDBJ databases">
        <title>Genomic Encyclopedia of Type Strains, Phase IV (KMG-IV): sequencing the most valuable type-strain genomes for metagenomic binning, comparative biology and taxonomic classification.</title>
        <authorList>
            <person name="Goeker M."/>
        </authorList>
    </citation>
    <scope>NUCLEOTIDE SEQUENCE [LARGE SCALE GENOMIC DNA]</scope>
    <source>
        <strain evidence="2 3">DSM 44197</strain>
    </source>
</reference>